<evidence type="ECO:0000256" key="1">
    <source>
        <dbReference type="SAM" id="Phobius"/>
    </source>
</evidence>
<feature type="non-terminal residue" evidence="2">
    <location>
        <position position="53"/>
    </location>
</feature>
<keyword evidence="1" id="KW-0812">Transmembrane</keyword>
<dbReference type="Proteomes" id="UP000779574">
    <property type="component" value="Unassembled WGS sequence"/>
</dbReference>
<proteinExistence type="predicted"/>
<organism evidence="2 3">
    <name type="scientific">Aureobasidium melanogenum</name>
    <name type="common">Aureobasidium pullulans var. melanogenum</name>
    <dbReference type="NCBI Taxonomy" id="46634"/>
    <lineage>
        <taxon>Eukaryota</taxon>
        <taxon>Fungi</taxon>
        <taxon>Dikarya</taxon>
        <taxon>Ascomycota</taxon>
        <taxon>Pezizomycotina</taxon>
        <taxon>Dothideomycetes</taxon>
        <taxon>Dothideomycetidae</taxon>
        <taxon>Dothideales</taxon>
        <taxon>Saccotheciaceae</taxon>
        <taxon>Aureobasidium</taxon>
    </lineage>
</organism>
<comment type="caution">
    <text evidence="2">The sequence shown here is derived from an EMBL/GenBank/DDBJ whole genome shotgun (WGS) entry which is preliminary data.</text>
</comment>
<feature type="transmembrane region" description="Helical" evidence="1">
    <location>
        <begin position="12"/>
        <end position="33"/>
    </location>
</feature>
<keyword evidence="1" id="KW-1133">Transmembrane helix</keyword>
<protein>
    <submittedName>
        <fullName evidence="2">Uncharacterized protein</fullName>
    </submittedName>
</protein>
<accession>A0A9P8DUJ4</accession>
<reference evidence="2" key="2">
    <citation type="submission" date="2021-08" db="EMBL/GenBank/DDBJ databases">
        <authorList>
            <person name="Gostincar C."/>
            <person name="Sun X."/>
            <person name="Song Z."/>
            <person name="Gunde-Cimerman N."/>
        </authorList>
    </citation>
    <scope>NUCLEOTIDE SEQUENCE</scope>
    <source>
        <strain evidence="2">EXF-9911</strain>
    </source>
</reference>
<keyword evidence="1" id="KW-0472">Membrane</keyword>
<name>A0A9P8DUJ4_AURME</name>
<dbReference type="AlphaFoldDB" id="A0A9P8DUJ4"/>
<reference evidence="2" key="1">
    <citation type="journal article" date="2021" name="J Fungi (Basel)">
        <title>Virulence traits and population genomics of the black yeast Aureobasidium melanogenum.</title>
        <authorList>
            <person name="Cernosa A."/>
            <person name="Sun X."/>
            <person name="Gostincar C."/>
            <person name="Fang C."/>
            <person name="Gunde-Cimerman N."/>
            <person name="Song Z."/>
        </authorList>
    </citation>
    <scope>NUCLEOTIDE SEQUENCE</scope>
    <source>
        <strain evidence="2">EXF-9911</strain>
    </source>
</reference>
<gene>
    <name evidence="2" type="ORF">KCU76_g20307</name>
</gene>
<sequence>FWPNAQPVTVDNFNWAPVMFVAVVIGALITYFVQGHRVYSGPVAIVQGRQEES</sequence>
<feature type="non-terminal residue" evidence="2">
    <location>
        <position position="1"/>
    </location>
</feature>
<evidence type="ECO:0000313" key="2">
    <source>
        <dbReference type="EMBL" id="KAG9655505.1"/>
    </source>
</evidence>
<evidence type="ECO:0000313" key="3">
    <source>
        <dbReference type="Proteomes" id="UP000779574"/>
    </source>
</evidence>
<dbReference type="EMBL" id="JAHFXF010002662">
    <property type="protein sequence ID" value="KAG9655505.1"/>
    <property type="molecule type" value="Genomic_DNA"/>
</dbReference>